<evidence type="ECO:0000256" key="1">
    <source>
        <dbReference type="ARBA" id="ARBA00005380"/>
    </source>
</evidence>
<keyword evidence="6 12" id="KW-0547">Nucleotide-binding</keyword>
<evidence type="ECO:0000256" key="12">
    <source>
        <dbReference type="HAMAP-Rule" id="MF_01987"/>
    </source>
</evidence>
<dbReference type="GO" id="GO:0005524">
    <property type="term" value="F:ATP binding"/>
    <property type="evidence" value="ECO:0007669"/>
    <property type="project" value="UniProtKB-UniRule"/>
</dbReference>
<keyword evidence="11 12" id="KW-0119">Carbohydrate metabolism</keyword>
<feature type="binding site" evidence="12">
    <location>
        <begin position="23"/>
        <end position="25"/>
    </location>
    <ligand>
        <name>substrate</name>
    </ligand>
</feature>
<protein>
    <recommendedName>
        <fullName evidence="3 12">Ribokinase</fullName>
        <shortName evidence="12">RK</shortName>
        <ecNumber evidence="2 12">2.7.1.15</ecNumber>
    </recommendedName>
</protein>
<dbReference type="InterPro" id="IPR011877">
    <property type="entry name" value="Ribokinase"/>
</dbReference>
<dbReference type="RefSeq" id="WP_213519777.1">
    <property type="nucleotide sequence ID" value="NZ_BOSE01000012.1"/>
</dbReference>
<sequence length="340" mass="35627">MFAHEWSCVKKETPRIAVVGSLNMDLVVSAAAFPRKGETITGHAIHYIPGGKGANQAVACARLGAMVSMIGAVGDDQFGRRLREVLEQEGVDVSGVATLPGIATGVASIIHAEQDNRIIVVPGANGEVTPELIERYREQITAADALLVQLEIPLPAVESALRIAREEGVTTILNPAPVQHLPASLLSLVDYITPNELEFQILASKADSQGNFGQANSNSHAREKQRTDSDNAEQQLAVELEQNLQAWSEAVAPAIVLTLGSKGALLCKAGEVSAAAAPQVQVVDTTGAGDCLNGAFATCLAKGMSPQQALQLAVKAATISVTVFGAQAGMPTWEQLDVDI</sequence>
<feature type="region of interest" description="Disordered" evidence="13">
    <location>
        <begin position="210"/>
        <end position="232"/>
    </location>
</feature>
<comment type="catalytic activity">
    <reaction evidence="12">
        <text>D-ribose + ATP = D-ribose 5-phosphate + ADP + H(+)</text>
        <dbReference type="Rhea" id="RHEA:13697"/>
        <dbReference type="ChEBI" id="CHEBI:15378"/>
        <dbReference type="ChEBI" id="CHEBI:30616"/>
        <dbReference type="ChEBI" id="CHEBI:47013"/>
        <dbReference type="ChEBI" id="CHEBI:78346"/>
        <dbReference type="ChEBI" id="CHEBI:456216"/>
        <dbReference type="EC" id="2.7.1.15"/>
    </reaction>
</comment>
<dbReference type="InterPro" id="IPR029056">
    <property type="entry name" value="Ribokinase-like"/>
</dbReference>
<comment type="similarity">
    <text evidence="12">Belongs to the carbohydrate kinase PfkB family. Ribokinase subfamily.</text>
</comment>
<keyword evidence="9 12" id="KW-0460">Magnesium</keyword>
<dbReference type="GO" id="GO:0046872">
    <property type="term" value="F:metal ion binding"/>
    <property type="evidence" value="ECO:0007669"/>
    <property type="project" value="UniProtKB-KW"/>
</dbReference>
<feature type="binding site" evidence="12">
    <location>
        <position position="320"/>
    </location>
    <ligand>
        <name>K(+)</name>
        <dbReference type="ChEBI" id="CHEBI:29103"/>
    </ligand>
</feature>
<name>A0A919YTY2_9BACL</name>
<organism evidence="15 16">
    <name type="scientific">Paenibacillus montaniterrae</name>
    <dbReference type="NCBI Taxonomy" id="429341"/>
    <lineage>
        <taxon>Bacteria</taxon>
        <taxon>Bacillati</taxon>
        <taxon>Bacillota</taxon>
        <taxon>Bacilli</taxon>
        <taxon>Bacillales</taxon>
        <taxon>Paenibacillaceae</taxon>
        <taxon>Paenibacillus</taxon>
    </lineage>
</organism>
<evidence type="ECO:0000259" key="14">
    <source>
        <dbReference type="Pfam" id="PF00294"/>
    </source>
</evidence>
<feature type="domain" description="Carbohydrate kinase PfkB" evidence="14">
    <location>
        <begin position="15"/>
        <end position="332"/>
    </location>
</feature>
<evidence type="ECO:0000256" key="4">
    <source>
        <dbReference type="ARBA" id="ARBA00022679"/>
    </source>
</evidence>
<evidence type="ECO:0000256" key="11">
    <source>
        <dbReference type="ARBA" id="ARBA00023277"/>
    </source>
</evidence>
<evidence type="ECO:0000256" key="3">
    <source>
        <dbReference type="ARBA" id="ARBA00016943"/>
    </source>
</evidence>
<comment type="subcellular location">
    <subcellularLocation>
        <location evidence="12">Cytoplasm</location>
    </subcellularLocation>
</comment>
<dbReference type="HAMAP" id="MF_01987">
    <property type="entry name" value="Ribokinase"/>
    <property type="match status" value="1"/>
</dbReference>
<keyword evidence="7 12" id="KW-0418">Kinase</keyword>
<feature type="binding site" evidence="12">
    <location>
        <position position="325"/>
    </location>
    <ligand>
        <name>K(+)</name>
        <dbReference type="ChEBI" id="CHEBI:29103"/>
    </ligand>
</feature>
<feature type="compositionally biased region" description="Basic and acidic residues" evidence="13">
    <location>
        <begin position="220"/>
        <end position="229"/>
    </location>
</feature>
<dbReference type="EC" id="2.7.1.15" evidence="2 12"/>
<comment type="cofactor">
    <cofactor evidence="12">
        <name>Mg(2+)</name>
        <dbReference type="ChEBI" id="CHEBI:18420"/>
    </cofactor>
    <text evidence="12">Requires a divalent cation, most likely magnesium in vivo, as an electrophilic catalyst to aid phosphoryl group transfer. It is the chelate of the metal and the nucleotide that is the actual substrate.</text>
</comment>
<evidence type="ECO:0000256" key="8">
    <source>
        <dbReference type="ARBA" id="ARBA00022840"/>
    </source>
</evidence>
<comment type="subunit">
    <text evidence="12">Homodimer.</text>
</comment>
<dbReference type="CDD" id="cd01174">
    <property type="entry name" value="ribokinase"/>
    <property type="match status" value="1"/>
</dbReference>
<dbReference type="GO" id="GO:0005829">
    <property type="term" value="C:cytosol"/>
    <property type="evidence" value="ECO:0007669"/>
    <property type="project" value="TreeGrafter"/>
</dbReference>
<dbReference type="SUPFAM" id="SSF53613">
    <property type="entry name" value="Ribokinase-like"/>
    <property type="match status" value="1"/>
</dbReference>
<feature type="binding site" evidence="12">
    <location>
        <begin position="289"/>
        <end position="290"/>
    </location>
    <ligand>
        <name>ATP</name>
        <dbReference type="ChEBI" id="CHEBI:30616"/>
    </ligand>
</feature>
<evidence type="ECO:0000256" key="7">
    <source>
        <dbReference type="ARBA" id="ARBA00022777"/>
    </source>
</evidence>
<evidence type="ECO:0000256" key="13">
    <source>
        <dbReference type="SAM" id="MobiDB-lite"/>
    </source>
</evidence>
<dbReference type="Gene3D" id="3.40.1190.20">
    <property type="match status" value="1"/>
</dbReference>
<dbReference type="GO" id="GO:0004747">
    <property type="term" value="F:ribokinase activity"/>
    <property type="evidence" value="ECO:0007669"/>
    <property type="project" value="UniProtKB-UniRule"/>
</dbReference>
<keyword evidence="10 12" id="KW-0630">Potassium</keyword>
<keyword evidence="8 12" id="KW-0067">ATP-binding</keyword>
<evidence type="ECO:0000313" key="16">
    <source>
        <dbReference type="Proteomes" id="UP000683139"/>
    </source>
</evidence>
<feature type="binding site" evidence="12">
    <location>
        <position position="286"/>
    </location>
    <ligand>
        <name>K(+)</name>
        <dbReference type="ChEBI" id="CHEBI:29103"/>
    </ligand>
</feature>
<feature type="binding site" evidence="12">
    <location>
        <position position="151"/>
    </location>
    <ligand>
        <name>substrate</name>
    </ligand>
</feature>
<evidence type="ECO:0000256" key="6">
    <source>
        <dbReference type="ARBA" id="ARBA00022741"/>
    </source>
</evidence>
<comment type="function">
    <text evidence="12">Catalyzes the phosphorylation of ribose at O-5 in a reaction requiring ATP and magnesium. The resulting D-ribose-5-phosphate can then be used either for sythesis of nucleotides, histidine, and tryptophan, or as a component of the pentose phosphate pathway.</text>
</comment>
<dbReference type="Pfam" id="PF00294">
    <property type="entry name" value="PfkB"/>
    <property type="match status" value="1"/>
</dbReference>
<dbReference type="InterPro" id="IPR002173">
    <property type="entry name" value="Carboh/pur_kinase_PfkB_CS"/>
</dbReference>
<feature type="active site" description="Proton acceptor" evidence="12">
    <location>
        <position position="290"/>
    </location>
</feature>
<dbReference type="PROSITE" id="PS00584">
    <property type="entry name" value="PFKB_KINASES_2"/>
    <property type="match status" value="1"/>
</dbReference>
<dbReference type="AlphaFoldDB" id="A0A919YTY2"/>
<proteinExistence type="inferred from homology"/>
<dbReference type="InterPro" id="IPR011611">
    <property type="entry name" value="PfkB_dom"/>
</dbReference>
<comment type="caution">
    <text evidence="12">Lacks conserved residue(s) required for the propagation of feature annotation.</text>
</comment>
<dbReference type="PRINTS" id="PR00990">
    <property type="entry name" value="RIBOKINASE"/>
</dbReference>
<dbReference type="PANTHER" id="PTHR10584">
    <property type="entry name" value="SUGAR KINASE"/>
    <property type="match status" value="1"/>
</dbReference>
<dbReference type="PANTHER" id="PTHR10584:SF166">
    <property type="entry name" value="RIBOKINASE"/>
    <property type="match status" value="1"/>
</dbReference>
<evidence type="ECO:0000256" key="5">
    <source>
        <dbReference type="ARBA" id="ARBA00022723"/>
    </source>
</evidence>
<dbReference type="GO" id="GO:0019303">
    <property type="term" value="P:D-ribose catabolic process"/>
    <property type="evidence" value="ECO:0007669"/>
    <property type="project" value="UniProtKB-UniRule"/>
</dbReference>
<comment type="pathway">
    <text evidence="12">Carbohydrate metabolism; D-ribose degradation; D-ribose 5-phosphate from beta-D-ribopyranose: step 2/2.</text>
</comment>
<gene>
    <name evidence="15" type="primary">rbsK_2</name>
    <name evidence="12" type="synonym">rbsK</name>
    <name evidence="15" type="ORF">J40TS1_47640</name>
</gene>
<feature type="binding site" evidence="12">
    <location>
        <begin position="51"/>
        <end position="55"/>
    </location>
    <ligand>
        <name>substrate</name>
    </ligand>
</feature>
<dbReference type="Proteomes" id="UP000683139">
    <property type="component" value="Unassembled WGS sequence"/>
</dbReference>
<comment type="activity regulation">
    <text evidence="12">Activated by a monovalent cation that binds near, but not in, the active site. The most likely occupant of the site in vivo is potassium. Ion binding induces a conformational change that may alter substrate affinity.</text>
</comment>
<keyword evidence="5 12" id="KW-0479">Metal-binding</keyword>
<feature type="binding site" evidence="12">
    <location>
        <position position="284"/>
    </location>
    <ligand>
        <name>K(+)</name>
        <dbReference type="ChEBI" id="CHEBI:29103"/>
    </ligand>
</feature>
<keyword evidence="16" id="KW-1185">Reference proteome</keyword>
<evidence type="ECO:0000256" key="2">
    <source>
        <dbReference type="ARBA" id="ARBA00012035"/>
    </source>
</evidence>
<accession>A0A919YTY2</accession>
<feature type="binding site" evidence="12">
    <location>
        <position position="290"/>
    </location>
    <ligand>
        <name>substrate</name>
    </ligand>
</feature>
<feature type="binding site" evidence="12">
    <location>
        <begin position="258"/>
        <end position="263"/>
    </location>
    <ligand>
        <name>ATP</name>
        <dbReference type="ChEBI" id="CHEBI:30616"/>
    </ligand>
</feature>
<comment type="caution">
    <text evidence="15">The sequence shown here is derived from an EMBL/GenBank/DDBJ whole genome shotgun (WGS) entry which is preliminary data.</text>
</comment>
<dbReference type="PROSITE" id="PS00583">
    <property type="entry name" value="PFKB_KINASES_1"/>
    <property type="match status" value="1"/>
</dbReference>
<comment type="similarity">
    <text evidence="1">Belongs to the carbohydrate kinase pfkB family.</text>
</comment>
<evidence type="ECO:0000256" key="9">
    <source>
        <dbReference type="ARBA" id="ARBA00022842"/>
    </source>
</evidence>
<dbReference type="InterPro" id="IPR002139">
    <property type="entry name" value="Ribo/fructo_kinase"/>
</dbReference>
<feature type="binding site" evidence="12">
    <location>
        <position position="323"/>
    </location>
    <ligand>
        <name>K(+)</name>
        <dbReference type="ChEBI" id="CHEBI:29103"/>
    </ligand>
</feature>
<dbReference type="EMBL" id="BOSE01000012">
    <property type="protein sequence ID" value="GIP19122.1"/>
    <property type="molecule type" value="Genomic_DNA"/>
</dbReference>
<evidence type="ECO:0000313" key="15">
    <source>
        <dbReference type="EMBL" id="GIP19122.1"/>
    </source>
</evidence>
<keyword evidence="4 12" id="KW-0808">Transferase</keyword>
<feature type="compositionally biased region" description="Polar residues" evidence="13">
    <location>
        <begin position="210"/>
        <end position="219"/>
    </location>
</feature>
<evidence type="ECO:0000256" key="10">
    <source>
        <dbReference type="ARBA" id="ARBA00022958"/>
    </source>
</evidence>
<keyword evidence="12" id="KW-0963">Cytoplasm</keyword>
<feature type="binding site" evidence="12">
    <location>
        <position position="195"/>
    </location>
    <ligand>
        <name>ATP</name>
        <dbReference type="ChEBI" id="CHEBI:30616"/>
    </ligand>
</feature>
<reference evidence="15" key="1">
    <citation type="submission" date="2021-03" db="EMBL/GenBank/DDBJ databases">
        <title>Antimicrobial resistance genes in bacteria isolated from Japanese honey, and their potential for conferring macrolide and lincosamide resistance in the American foulbrood pathogen Paenibacillus larvae.</title>
        <authorList>
            <person name="Okamoto M."/>
            <person name="Kumagai M."/>
            <person name="Kanamori H."/>
            <person name="Takamatsu D."/>
        </authorList>
    </citation>
    <scope>NUCLEOTIDE SEQUENCE</scope>
    <source>
        <strain evidence="15">J40TS1</strain>
    </source>
</reference>